<proteinExistence type="predicted"/>
<dbReference type="EMBL" id="MU003532">
    <property type="protein sequence ID" value="KAF2465003.1"/>
    <property type="molecule type" value="Genomic_DNA"/>
</dbReference>
<gene>
    <name evidence="1" type="ORF">BDR25DRAFT_295769</name>
</gene>
<protein>
    <submittedName>
        <fullName evidence="1">Choline dehydrogenase</fullName>
    </submittedName>
</protein>
<name>A0ACB6QDH4_9PLEO</name>
<sequence length="492" mass="53825">MVFDRAAKADYDAWQDLGNPGWGWNELYPYFKKSSTFTPPRNEATSKFGYTWDPHAYGEGPIQASFPPFQWETERIMFEAWEDLNITGPIEHALGDAVGRFWMPSSIHPVNQTRSYARYGYYDPIKTRTNYHLLVGHRAEKLVLGPDLAVKGVVIYQRDRPEQRSTVTATRETILAAGAVHTPQILELSGIGSKKVLETAGIKVRIELPGVGENFQDHPQAHLVCNFTKDIYPNPTTLKENATFAAEALAEYNANKTGPYTMALSNAVAFLSLSVTHSSPTSFLSKLAAQSVHAYLRPNSSAEVIEGLKAQKRVLKNLFSSPFSAVYEAPISGICPKSILLQKPLSRGTIHINSSDPTGPVVVDWRTFSNPLDVEQAVEFIKFTRRYIATPKLAFLGPVESGPGRNVSNADTAALEAWVRSTSTPTSFHACGTTAMLPRELGGVVGSDLKVYGVKGLSVVDAGLFPLIPAAHLSATVYAVAEKAADIIKNRA</sequence>
<keyword evidence="2" id="KW-1185">Reference proteome</keyword>
<accession>A0ACB6QDH4</accession>
<dbReference type="Proteomes" id="UP000799755">
    <property type="component" value="Unassembled WGS sequence"/>
</dbReference>
<evidence type="ECO:0000313" key="1">
    <source>
        <dbReference type="EMBL" id="KAF2465003.1"/>
    </source>
</evidence>
<reference evidence="1" key="1">
    <citation type="journal article" date="2020" name="Stud. Mycol.">
        <title>101 Dothideomycetes genomes: a test case for predicting lifestyles and emergence of pathogens.</title>
        <authorList>
            <person name="Haridas S."/>
            <person name="Albert R."/>
            <person name="Binder M."/>
            <person name="Bloem J."/>
            <person name="Labutti K."/>
            <person name="Salamov A."/>
            <person name="Andreopoulos B."/>
            <person name="Baker S."/>
            <person name="Barry K."/>
            <person name="Bills G."/>
            <person name="Bluhm B."/>
            <person name="Cannon C."/>
            <person name="Castanera R."/>
            <person name="Culley D."/>
            <person name="Daum C."/>
            <person name="Ezra D."/>
            <person name="Gonzalez J."/>
            <person name="Henrissat B."/>
            <person name="Kuo A."/>
            <person name="Liang C."/>
            <person name="Lipzen A."/>
            <person name="Lutzoni F."/>
            <person name="Magnuson J."/>
            <person name="Mondo S."/>
            <person name="Nolan M."/>
            <person name="Ohm R."/>
            <person name="Pangilinan J."/>
            <person name="Park H.-J."/>
            <person name="Ramirez L."/>
            <person name="Alfaro M."/>
            <person name="Sun H."/>
            <person name="Tritt A."/>
            <person name="Yoshinaga Y."/>
            <person name="Zwiers L.-H."/>
            <person name="Turgeon B."/>
            <person name="Goodwin S."/>
            <person name="Spatafora J."/>
            <person name="Crous P."/>
            <person name="Grigoriev I."/>
        </authorList>
    </citation>
    <scope>NUCLEOTIDE SEQUENCE</scope>
    <source>
        <strain evidence="1">ATCC 200398</strain>
    </source>
</reference>
<evidence type="ECO:0000313" key="2">
    <source>
        <dbReference type="Proteomes" id="UP000799755"/>
    </source>
</evidence>
<comment type="caution">
    <text evidence="1">The sequence shown here is derived from an EMBL/GenBank/DDBJ whole genome shotgun (WGS) entry which is preliminary data.</text>
</comment>
<organism evidence="1 2">
    <name type="scientific">Lindgomyces ingoldianus</name>
    <dbReference type="NCBI Taxonomy" id="673940"/>
    <lineage>
        <taxon>Eukaryota</taxon>
        <taxon>Fungi</taxon>
        <taxon>Dikarya</taxon>
        <taxon>Ascomycota</taxon>
        <taxon>Pezizomycotina</taxon>
        <taxon>Dothideomycetes</taxon>
        <taxon>Pleosporomycetidae</taxon>
        <taxon>Pleosporales</taxon>
        <taxon>Lindgomycetaceae</taxon>
        <taxon>Lindgomyces</taxon>
    </lineage>
</organism>